<keyword evidence="1" id="KW-0597">Phosphoprotein</keyword>
<dbReference type="RefSeq" id="WP_019598634.1">
    <property type="nucleotide sequence ID" value="NZ_FNQC01000010.1"/>
</dbReference>
<evidence type="ECO:0000313" key="3">
    <source>
        <dbReference type="EMBL" id="SDZ32865.1"/>
    </source>
</evidence>
<feature type="domain" description="Response regulatory" evidence="2">
    <location>
        <begin position="5"/>
        <end position="130"/>
    </location>
</feature>
<dbReference type="Gene3D" id="3.40.50.2300">
    <property type="match status" value="1"/>
</dbReference>
<dbReference type="PROSITE" id="PS50110">
    <property type="entry name" value="RESPONSE_REGULATORY"/>
    <property type="match status" value="1"/>
</dbReference>
<keyword evidence="4" id="KW-1185">Reference proteome</keyword>
<dbReference type="CDD" id="cd17557">
    <property type="entry name" value="REC_Rcp-like"/>
    <property type="match status" value="1"/>
</dbReference>
<evidence type="ECO:0000256" key="1">
    <source>
        <dbReference type="PROSITE-ProRule" id="PRU00169"/>
    </source>
</evidence>
<sequence length="144" mass="16507">MKQVQILLVEDNEGDILLTMEALEEAKIINKISVVRDGKKAMEFLMKEGEYKNETTPDLILLDINLPRKNGHEVLKFIKQEESLKQIPVIMLTTSSSENDILSSYKNYANCFITKPVDMDDFIKVVTEIESFFVSIVRLPPNKN</sequence>
<feature type="modified residue" description="4-aspartylphosphate" evidence="1">
    <location>
        <position position="63"/>
    </location>
</feature>
<dbReference type="InterPro" id="IPR011006">
    <property type="entry name" value="CheY-like_superfamily"/>
</dbReference>
<proteinExistence type="predicted"/>
<dbReference type="PANTHER" id="PTHR44520:SF2">
    <property type="entry name" value="RESPONSE REGULATOR RCP1"/>
    <property type="match status" value="1"/>
</dbReference>
<evidence type="ECO:0000259" key="2">
    <source>
        <dbReference type="PROSITE" id="PS50110"/>
    </source>
</evidence>
<reference evidence="3 4" key="1">
    <citation type="submission" date="2016-10" db="EMBL/GenBank/DDBJ databases">
        <authorList>
            <person name="Varghese N."/>
            <person name="Submissions S."/>
        </authorList>
    </citation>
    <scope>NUCLEOTIDE SEQUENCE [LARGE SCALE GENOMIC DNA]</scope>
    <source>
        <strain evidence="3 4">DSM 17997</strain>
    </source>
</reference>
<accession>A0A1H3S5K6</accession>
<comment type="caution">
    <text evidence="3">The sequence shown here is derived from an EMBL/GenBank/DDBJ whole genome shotgun (WGS) entry which is preliminary data.</text>
</comment>
<dbReference type="PANTHER" id="PTHR44520">
    <property type="entry name" value="RESPONSE REGULATOR RCP1-RELATED"/>
    <property type="match status" value="1"/>
</dbReference>
<dbReference type="InterPro" id="IPR001789">
    <property type="entry name" value="Sig_transdc_resp-reg_receiver"/>
</dbReference>
<evidence type="ECO:0000313" key="4">
    <source>
        <dbReference type="Proteomes" id="UP000199663"/>
    </source>
</evidence>
<gene>
    <name evidence="3" type="ORF">SAMN05444412_110104</name>
</gene>
<dbReference type="SMART" id="SM00448">
    <property type="entry name" value="REC"/>
    <property type="match status" value="1"/>
</dbReference>
<dbReference type="InterPro" id="IPR052893">
    <property type="entry name" value="TCS_response_regulator"/>
</dbReference>
<dbReference type="EMBL" id="FNQC01000010">
    <property type="protein sequence ID" value="SDZ32865.1"/>
    <property type="molecule type" value="Genomic_DNA"/>
</dbReference>
<protein>
    <submittedName>
        <fullName evidence="3">Response regulator receiver domain-containing protein</fullName>
    </submittedName>
</protein>
<dbReference type="Proteomes" id="UP000199663">
    <property type="component" value="Unassembled WGS sequence"/>
</dbReference>
<dbReference type="Pfam" id="PF00072">
    <property type="entry name" value="Response_reg"/>
    <property type="match status" value="1"/>
</dbReference>
<organism evidence="3 4">
    <name type="scientific">Rhodonellum ikkaensis</name>
    <dbReference type="NCBI Taxonomy" id="336829"/>
    <lineage>
        <taxon>Bacteria</taxon>
        <taxon>Pseudomonadati</taxon>
        <taxon>Bacteroidota</taxon>
        <taxon>Cytophagia</taxon>
        <taxon>Cytophagales</taxon>
        <taxon>Cytophagaceae</taxon>
        <taxon>Rhodonellum</taxon>
    </lineage>
</organism>
<dbReference type="SUPFAM" id="SSF52172">
    <property type="entry name" value="CheY-like"/>
    <property type="match status" value="1"/>
</dbReference>
<name>A0A1H3S5K6_9BACT</name>